<dbReference type="EMBL" id="JACCFL010000001">
    <property type="protein sequence ID" value="NYJ24526.1"/>
    <property type="molecule type" value="Genomic_DNA"/>
</dbReference>
<proteinExistence type="predicted"/>
<protein>
    <recommendedName>
        <fullName evidence="4">LysM peptidoglycan-binding domain-containing protein</fullName>
    </recommendedName>
</protein>
<dbReference type="PROSITE" id="PS51257">
    <property type="entry name" value="PROKAR_LIPOPROTEIN"/>
    <property type="match status" value="1"/>
</dbReference>
<feature type="chain" id="PRO_5038953249" description="LysM peptidoglycan-binding domain-containing protein" evidence="1">
    <location>
        <begin position="35"/>
        <end position="275"/>
    </location>
</feature>
<evidence type="ECO:0000256" key="1">
    <source>
        <dbReference type="SAM" id="SignalP"/>
    </source>
</evidence>
<keyword evidence="1" id="KW-0732">Signal</keyword>
<dbReference type="CDD" id="cd00118">
    <property type="entry name" value="LysM"/>
    <property type="match status" value="1"/>
</dbReference>
<dbReference type="InterPro" id="IPR018392">
    <property type="entry name" value="LysM"/>
</dbReference>
<evidence type="ECO:0008006" key="4">
    <source>
        <dbReference type="Google" id="ProtNLM"/>
    </source>
</evidence>
<evidence type="ECO:0000313" key="2">
    <source>
        <dbReference type="EMBL" id="NYJ24526.1"/>
    </source>
</evidence>
<organism evidence="2 3">
    <name type="scientific">Leifsonia shinshuensis</name>
    <dbReference type="NCBI Taxonomy" id="150026"/>
    <lineage>
        <taxon>Bacteria</taxon>
        <taxon>Bacillati</taxon>
        <taxon>Actinomycetota</taxon>
        <taxon>Actinomycetes</taxon>
        <taxon>Micrococcales</taxon>
        <taxon>Microbacteriaceae</taxon>
        <taxon>Leifsonia</taxon>
    </lineage>
</organism>
<feature type="signal peptide" evidence="1">
    <location>
        <begin position="1"/>
        <end position="34"/>
    </location>
</feature>
<dbReference type="Proteomes" id="UP000578352">
    <property type="component" value="Unassembled WGS sequence"/>
</dbReference>
<comment type="caution">
    <text evidence="2">The sequence shown here is derived from an EMBL/GenBank/DDBJ whole genome shotgun (WGS) entry which is preliminary data.</text>
</comment>
<dbReference type="RefSeq" id="WP_246312776.1">
    <property type="nucleotide sequence ID" value="NZ_BAABEH010000001.1"/>
</dbReference>
<evidence type="ECO:0000313" key="3">
    <source>
        <dbReference type="Proteomes" id="UP000578352"/>
    </source>
</evidence>
<dbReference type="AlphaFoldDB" id="A0A853CU10"/>
<accession>A0A853CU10</accession>
<name>A0A853CU10_9MICO</name>
<reference evidence="2 3" key="1">
    <citation type="submission" date="2020-07" db="EMBL/GenBank/DDBJ databases">
        <title>Sequencing the genomes of 1000 actinobacteria strains.</title>
        <authorList>
            <person name="Klenk H.-P."/>
        </authorList>
    </citation>
    <scope>NUCLEOTIDE SEQUENCE [LARGE SCALE GENOMIC DNA]</scope>
    <source>
        <strain evidence="2 3">DSM 15165</strain>
    </source>
</reference>
<gene>
    <name evidence="2" type="ORF">HNR13_002813</name>
</gene>
<sequence>MIHGGMKAASAAACAATLLALVSGCTLLDAPAHPATRSATSSPDADPSANAQQLPNLLVAGQTIGTGQLKLVSHDPIPGTVTDHPLTGAVRIVVGEDHVLDVHIRPDDPAAVNLAGIQLMLTGKRHDGRPENIQDQNYYGVVTATTSTDGELVMRAPLDSPAAGDPTFLHSLEESPDGDARVFAVATLDWTLPPAYPGLAPLDHGSEANARGRTVLDGSTLAYYVPSEGDTLYQVSRRFGLTETQLVWLNPELLIGSPQPYLKYGIGVNLDPARR</sequence>